<dbReference type="BioCyc" id="PSP1104324:GJSN-780-MONOMER"/>
<proteinExistence type="predicted"/>
<reference evidence="1 2" key="1">
    <citation type="journal article" date="2012" name="J. Bacteriol.">
        <title>Complete genome sequence of strain 1860, a crenarchaeon of the genus pyrobaculum able to grow with various electron acceptors.</title>
        <authorList>
            <person name="Mardanov A.V."/>
            <person name="Gumerov V.M."/>
            <person name="Slobodkina G.B."/>
            <person name="Beletsky A.V."/>
            <person name="Bonch-Osmolovskaya E.A."/>
            <person name="Ravin N.V."/>
            <person name="Skryabin K.G."/>
        </authorList>
    </citation>
    <scope>NUCLEOTIDE SEQUENCE [LARGE SCALE GENOMIC DNA]</scope>
    <source>
        <strain evidence="1 2">1860</strain>
    </source>
</reference>
<name>G7VAK2_9CREN</name>
<dbReference type="STRING" id="1104324.P186_0795"/>
<dbReference type="AlphaFoldDB" id="G7VAK2"/>
<evidence type="ECO:0000313" key="2">
    <source>
        <dbReference type="Proteomes" id="UP000005867"/>
    </source>
</evidence>
<dbReference type="EMBL" id="CP003098">
    <property type="protein sequence ID" value="AET32241.1"/>
    <property type="molecule type" value="Genomic_DNA"/>
</dbReference>
<sequence length="222" mass="24027">MGVDIKLIFKPPRTAVRAAALVLLLAASLLALEVRDWNDRPLGYGTAVVYDEGGGIVALSYVVDGKALYGLPWRPGYGLRIAWGIASLSEVAAGRLIWIYDSSVARDVAELGWPTGGKIRTWTYPLTITLRDRHGRPVAGCYAKVVDTLTGGRWVAIFAWTASDGSVSAYQIPATDYTVEVYCNGVLSATAKFSVQRGAPSTAWNYEITVDFIDQIKVLNAP</sequence>
<dbReference type="eggNOG" id="arCOG03265">
    <property type="taxonomic scope" value="Archaea"/>
</dbReference>
<evidence type="ECO:0000313" key="1">
    <source>
        <dbReference type="EMBL" id="AET32241.1"/>
    </source>
</evidence>
<dbReference type="KEGG" id="pyr:P186_0795"/>
<dbReference type="HOGENOM" id="CLU_1318583_0_0_2"/>
<protein>
    <recommendedName>
        <fullName evidence="3">Carboxypeptidase regulatory-like domain-containing protein</fullName>
    </recommendedName>
</protein>
<organism evidence="1 2">
    <name type="scientific">Pyrobaculum ferrireducens</name>
    <dbReference type="NCBI Taxonomy" id="1104324"/>
    <lineage>
        <taxon>Archaea</taxon>
        <taxon>Thermoproteota</taxon>
        <taxon>Thermoprotei</taxon>
        <taxon>Thermoproteales</taxon>
        <taxon>Thermoproteaceae</taxon>
        <taxon>Pyrobaculum</taxon>
    </lineage>
</organism>
<accession>G7VAK2</accession>
<evidence type="ECO:0008006" key="3">
    <source>
        <dbReference type="Google" id="ProtNLM"/>
    </source>
</evidence>
<keyword evidence="2" id="KW-1185">Reference proteome</keyword>
<gene>
    <name evidence="1" type="ORF">P186_0795</name>
</gene>
<dbReference type="Proteomes" id="UP000005867">
    <property type="component" value="Chromosome"/>
</dbReference>